<organism evidence="7 8">
    <name type="scientific">Noviherbaspirillum suwonense</name>
    <dbReference type="NCBI Taxonomy" id="1224511"/>
    <lineage>
        <taxon>Bacteria</taxon>
        <taxon>Pseudomonadati</taxon>
        <taxon>Pseudomonadota</taxon>
        <taxon>Betaproteobacteria</taxon>
        <taxon>Burkholderiales</taxon>
        <taxon>Oxalobacteraceae</taxon>
        <taxon>Noviherbaspirillum</taxon>
    </lineage>
</organism>
<dbReference type="Pfam" id="PF00174">
    <property type="entry name" value="Oxidored_molyb"/>
    <property type="match status" value="1"/>
</dbReference>
<dbReference type="Gene3D" id="3.90.420.10">
    <property type="entry name" value="Oxidoreductase, molybdopterin-binding domain"/>
    <property type="match status" value="1"/>
</dbReference>
<evidence type="ECO:0000313" key="7">
    <source>
        <dbReference type="EMBL" id="SMP76841.1"/>
    </source>
</evidence>
<dbReference type="EMBL" id="FXUL01000025">
    <property type="protein sequence ID" value="SMP76841.1"/>
    <property type="molecule type" value="Genomic_DNA"/>
</dbReference>
<dbReference type="Gene3D" id="2.60.40.650">
    <property type="match status" value="1"/>
</dbReference>
<dbReference type="PRINTS" id="PR00407">
    <property type="entry name" value="EUMOPTERIN"/>
</dbReference>
<dbReference type="InterPro" id="IPR008335">
    <property type="entry name" value="Mopterin_OxRdtase_euk"/>
</dbReference>
<dbReference type="CDD" id="cd02113">
    <property type="entry name" value="bact_SoxC_Moco"/>
    <property type="match status" value="1"/>
</dbReference>
<dbReference type="SUPFAM" id="SSF56524">
    <property type="entry name" value="Oxidoreductase molybdopterin-binding domain"/>
    <property type="match status" value="1"/>
</dbReference>
<evidence type="ECO:0000259" key="6">
    <source>
        <dbReference type="Pfam" id="PF03404"/>
    </source>
</evidence>
<dbReference type="NCBIfam" id="TIGR04555">
    <property type="entry name" value="sulfite_DH_soxC"/>
    <property type="match status" value="1"/>
</dbReference>
<protein>
    <submittedName>
        <fullName evidence="7">Sulfane dehydrogenase subunit SoxC</fullName>
    </submittedName>
</protein>
<gene>
    <name evidence="7" type="ORF">SAMN06295970_12530</name>
</gene>
<keyword evidence="8" id="KW-1185">Reference proteome</keyword>
<dbReference type="RefSeq" id="WP_283444832.1">
    <property type="nucleotide sequence ID" value="NZ_FXUL01000025.1"/>
</dbReference>
<sequence>MPVSDDAEGAGPITGPLAQANRRRFLTRSAAAAGVLALDGLHGAAAADRAASAGAAAWTHEQGKPILSPPYGLPSPHEADVVRRPTDLTPTPLSSWSFTPLQDLDGIITPNGLFFERHHAGVPAISPDAHRLVIHGMVDRPLMLSMDDILRLPSVSRIHFLECSGNTLTEWKGPKEKTVQGTHGLLSCAEWTGVPLSVLAEQVGLRPGVKWMLAEGADAAVMDRSIPIAKVLDDALLVYSQNGERLRPEQGYPLRLLLPGYEGNMNIKWLRRLKFSDQPFYTREETSKYSDLMPDGKARLFTFDMEAKSVITSPSGGMRIGAPGFREIRGLAWSGRGRISRVDVSVDGGRNWQQARLQSPVLPKCLTRFRMMWNWQGGPAILQSRCIDETGYVQPTLAELVAVRGLNSVYHLNAIQSWGVAQNGEVTNVHA</sequence>
<comment type="cofactor">
    <cofactor evidence="1">
        <name>Mo-molybdopterin</name>
        <dbReference type="ChEBI" id="CHEBI:71302"/>
    </cofactor>
</comment>
<evidence type="ECO:0000256" key="4">
    <source>
        <dbReference type="ARBA" id="ARBA00023002"/>
    </source>
</evidence>
<dbReference type="Proteomes" id="UP001158049">
    <property type="component" value="Unassembled WGS sequence"/>
</dbReference>
<evidence type="ECO:0000259" key="5">
    <source>
        <dbReference type="Pfam" id="PF00174"/>
    </source>
</evidence>
<evidence type="ECO:0000256" key="3">
    <source>
        <dbReference type="ARBA" id="ARBA00022723"/>
    </source>
</evidence>
<keyword evidence="3" id="KW-0479">Metal-binding</keyword>
<evidence type="ECO:0000256" key="2">
    <source>
        <dbReference type="ARBA" id="ARBA00022505"/>
    </source>
</evidence>
<evidence type="ECO:0000313" key="8">
    <source>
        <dbReference type="Proteomes" id="UP001158049"/>
    </source>
</evidence>
<dbReference type="PANTHER" id="PTHR19372:SF7">
    <property type="entry name" value="SULFITE OXIDASE, MITOCHONDRIAL"/>
    <property type="match status" value="1"/>
</dbReference>
<dbReference type="PROSITE" id="PS51318">
    <property type="entry name" value="TAT"/>
    <property type="match status" value="1"/>
</dbReference>
<accession>A0ABY1QP44</accession>
<keyword evidence="2" id="KW-0500">Molybdenum</keyword>
<dbReference type="InterPro" id="IPR006311">
    <property type="entry name" value="TAT_signal"/>
</dbReference>
<proteinExistence type="predicted"/>
<dbReference type="InterPro" id="IPR030835">
    <property type="entry name" value="Sulfite_DH_SoxC"/>
</dbReference>
<dbReference type="Pfam" id="PF03404">
    <property type="entry name" value="Mo-co_dimer"/>
    <property type="match status" value="1"/>
</dbReference>
<feature type="domain" description="Oxidoreductase molybdopterin-binding" evidence="5">
    <location>
        <begin position="119"/>
        <end position="280"/>
    </location>
</feature>
<evidence type="ECO:0000256" key="1">
    <source>
        <dbReference type="ARBA" id="ARBA00001924"/>
    </source>
</evidence>
<reference evidence="7 8" key="1">
    <citation type="submission" date="2017-05" db="EMBL/GenBank/DDBJ databases">
        <authorList>
            <person name="Varghese N."/>
            <person name="Submissions S."/>
        </authorList>
    </citation>
    <scope>NUCLEOTIDE SEQUENCE [LARGE SCALE GENOMIC DNA]</scope>
    <source>
        <strain evidence="7 8">DSM 26001</strain>
    </source>
</reference>
<comment type="caution">
    <text evidence="7">The sequence shown here is derived from an EMBL/GenBank/DDBJ whole genome shotgun (WGS) entry which is preliminary data.</text>
</comment>
<keyword evidence="4" id="KW-0560">Oxidoreductase</keyword>
<dbReference type="InterPro" id="IPR014756">
    <property type="entry name" value="Ig_E-set"/>
</dbReference>
<name>A0ABY1QP44_9BURK</name>
<dbReference type="InterPro" id="IPR036374">
    <property type="entry name" value="OxRdtase_Mopterin-bd_sf"/>
</dbReference>
<dbReference type="InterPro" id="IPR005066">
    <property type="entry name" value="MoCF_OxRdtse_dimer"/>
</dbReference>
<dbReference type="PANTHER" id="PTHR19372">
    <property type="entry name" value="SULFITE REDUCTASE"/>
    <property type="match status" value="1"/>
</dbReference>
<feature type="domain" description="Moybdenum cofactor oxidoreductase dimerisation" evidence="6">
    <location>
        <begin position="302"/>
        <end position="416"/>
    </location>
</feature>
<dbReference type="InterPro" id="IPR000572">
    <property type="entry name" value="OxRdtase_Mopterin-bd_dom"/>
</dbReference>
<dbReference type="SUPFAM" id="SSF81296">
    <property type="entry name" value="E set domains"/>
    <property type="match status" value="1"/>
</dbReference>